<dbReference type="GeneID" id="111250955"/>
<organism evidence="3 4">
    <name type="scientific">Varroa destructor</name>
    <name type="common">Honeybee mite</name>
    <dbReference type="NCBI Taxonomy" id="109461"/>
    <lineage>
        <taxon>Eukaryota</taxon>
        <taxon>Metazoa</taxon>
        <taxon>Ecdysozoa</taxon>
        <taxon>Arthropoda</taxon>
        <taxon>Chelicerata</taxon>
        <taxon>Arachnida</taxon>
        <taxon>Acari</taxon>
        <taxon>Parasitiformes</taxon>
        <taxon>Mesostigmata</taxon>
        <taxon>Gamasina</taxon>
        <taxon>Dermanyssoidea</taxon>
        <taxon>Varroidae</taxon>
        <taxon>Varroa</taxon>
    </lineage>
</organism>
<sequence length="230" mass="26638">MTDEEWEEMIARRYDKIQEDKAKKRKAHKKRKNQQENKRKKDGFDHRHRHHHHHRYDADADKPAAQTISRPSVASLANVAKGVVQSVQKFGNDLSDATGQLFNNVNSMSPTLETWTKRGQEIADQIRGEGYTIEGELLTDAKGPHSLHMKTPSFEYRSPAYVIDTDYTNYAILWACQSNLINGLMRRENIWILSRTKTLDPSMKKSLIDRLRGKTYASYFLMPTDQTNCK</sequence>
<dbReference type="GO" id="GO:0006629">
    <property type="term" value="P:lipid metabolic process"/>
    <property type="evidence" value="ECO:0007669"/>
    <property type="project" value="TreeGrafter"/>
</dbReference>
<dbReference type="InterPro" id="IPR000566">
    <property type="entry name" value="Lipocln_cytosolic_FA-bd_dom"/>
</dbReference>
<dbReference type="Pfam" id="PF00061">
    <property type="entry name" value="Lipocalin"/>
    <property type="match status" value="1"/>
</dbReference>
<name>A0A7M7MAV3_VARDE</name>
<dbReference type="EnsemblMetazoa" id="XM_022806988">
    <property type="protein sequence ID" value="XP_022662723"/>
    <property type="gene ID" value="LOC111250955"/>
</dbReference>
<dbReference type="KEGG" id="vde:111250955"/>
<dbReference type="SUPFAM" id="SSF50814">
    <property type="entry name" value="Lipocalins"/>
    <property type="match status" value="1"/>
</dbReference>
<feature type="compositionally biased region" description="Basic and acidic residues" evidence="1">
    <location>
        <begin position="9"/>
        <end position="22"/>
    </location>
</feature>
<accession>A0A7M7MAV3</accession>
<dbReference type="GO" id="GO:0000302">
    <property type="term" value="P:response to reactive oxygen species"/>
    <property type="evidence" value="ECO:0007669"/>
    <property type="project" value="TreeGrafter"/>
</dbReference>
<feature type="region of interest" description="Disordered" evidence="1">
    <location>
        <begin position="1"/>
        <end position="68"/>
    </location>
</feature>
<dbReference type="GO" id="GO:0005737">
    <property type="term" value="C:cytoplasm"/>
    <property type="evidence" value="ECO:0007669"/>
    <property type="project" value="TreeGrafter"/>
</dbReference>
<dbReference type="OrthoDB" id="6475292at2759"/>
<evidence type="ECO:0000313" key="3">
    <source>
        <dbReference type="EnsemblMetazoa" id="XP_022662723"/>
    </source>
</evidence>
<feature type="domain" description="Lipocalin/cytosolic fatty-acid binding" evidence="2">
    <location>
        <begin position="140"/>
        <end position="216"/>
    </location>
</feature>
<dbReference type="Gene3D" id="2.40.128.20">
    <property type="match status" value="1"/>
</dbReference>
<keyword evidence="4" id="KW-1185">Reference proteome</keyword>
<feature type="compositionally biased region" description="Basic residues" evidence="1">
    <location>
        <begin position="46"/>
        <end position="55"/>
    </location>
</feature>
<evidence type="ECO:0000313" key="4">
    <source>
        <dbReference type="Proteomes" id="UP000594260"/>
    </source>
</evidence>
<proteinExistence type="predicted"/>
<feature type="compositionally biased region" description="Basic residues" evidence="1">
    <location>
        <begin position="23"/>
        <end position="32"/>
    </location>
</feature>
<reference evidence="3" key="1">
    <citation type="submission" date="2021-01" db="UniProtKB">
        <authorList>
            <consortium name="EnsemblMetazoa"/>
        </authorList>
    </citation>
    <scope>IDENTIFICATION</scope>
</reference>
<dbReference type="Proteomes" id="UP000594260">
    <property type="component" value="Unplaced"/>
</dbReference>
<dbReference type="RefSeq" id="XP_022662723.1">
    <property type="nucleotide sequence ID" value="XM_022806988.1"/>
</dbReference>
<dbReference type="PANTHER" id="PTHR10612">
    <property type="entry name" value="APOLIPOPROTEIN D"/>
    <property type="match status" value="1"/>
</dbReference>
<dbReference type="InParanoid" id="A0A7M7MAV3"/>
<protein>
    <recommendedName>
        <fullName evidence="2">Lipocalin/cytosolic fatty-acid binding domain-containing protein</fullName>
    </recommendedName>
</protein>
<dbReference type="PANTHER" id="PTHR10612:SF34">
    <property type="entry name" value="APOLIPOPROTEIN D"/>
    <property type="match status" value="1"/>
</dbReference>
<dbReference type="AlphaFoldDB" id="A0A7M7MAV3"/>
<dbReference type="InterPro" id="IPR012674">
    <property type="entry name" value="Calycin"/>
</dbReference>
<feature type="compositionally biased region" description="Basic and acidic residues" evidence="1">
    <location>
        <begin position="33"/>
        <end position="45"/>
    </location>
</feature>
<evidence type="ECO:0000256" key="1">
    <source>
        <dbReference type="SAM" id="MobiDB-lite"/>
    </source>
</evidence>
<evidence type="ECO:0000259" key="2">
    <source>
        <dbReference type="Pfam" id="PF00061"/>
    </source>
</evidence>